<organism evidence="2 3">
    <name type="scientific">Crepidotus variabilis</name>
    <dbReference type="NCBI Taxonomy" id="179855"/>
    <lineage>
        <taxon>Eukaryota</taxon>
        <taxon>Fungi</taxon>
        <taxon>Dikarya</taxon>
        <taxon>Basidiomycota</taxon>
        <taxon>Agaricomycotina</taxon>
        <taxon>Agaricomycetes</taxon>
        <taxon>Agaricomycetidae</taxon>
        <taxon>Agaricales</taxon>
        <taxon>Agaricineae</taxon>
        <taxon>Crepidotaceae</taxon>
        <taxon>Crepidotus</taxon>
    </lineage>
</organism>
<reference evidence="2" key="1">
    <citation type="submission" date="2020-11" db="EMBL/GenBank/DDBJ databases">
        <authorList>
            <consortium name="DOE Joint Genome Institute"/>
            <person name="Ahrendt S."/>
            <person name="Riley R."/>
            <person name="Andreopoulos W."/>
            <person name="Labutti K."/>
            <person name="Pangilinan J."/>
            <person name="Ruiz-Duenas F.J."/>
            <person name="Barrasa J.M."/>
            <person name="Sanchez-Garcia M."/>
            <person name="Camarero S."/>
            <person name="Miyauchi S."/>
            <person name="Serrano A."/>
            <person name="Linde D."/>
            <person name="Babiker R."/>
            <person name="Drula E."/>
            <person name="Ayuso-Fernandez I."/>
            <person name="Pacheco R."/>
            <person name="Padilla G."/>
            <person name="Ferreira P."/>
            <person name="Barriuso J."/>
            <person name="Kellner H."/>
            <person name="Castanera R."/>
            <person name="Alfaro M."/>
            <person name="Ramirez L."/>
            <person name="Pisabarro A.G."/>
            <person name="Kuo A."/>
            <person name="Tritt A."/>
            <person name="Lipzen A."/>
            <person name="He G."/>
            <person name="Yan M."/>
            <person name="Ng V."/>
            <person name="Cullen D."/>
            <person name="Martin F."/>
            <person name="Rosso M.-N."/>
            <person name="Henrissat B."/>
            <person name="Hibbett D."/>
            <person name="Martinez A.T."/>
            <person name="Grigoriev I.V."/>
        </authorList>
    </citation>
    <scope>NUCLEOTIDE SEQUENCE</scope>
    <source>
        <strain evidence="2">CBS 506.95</strain>
    </source>
</reference>
<dbReference type="Proteomes" id="UP000807306">
    <property type="component" value="Unassembled WGS sequence"/>
</dbReference>
<keyword evidence="3" id="KW-1185">Reference proteome</keyword>
<sequence length="97" mass="10835">MYIGLLRVISSWTSSHGKGEVLSFFLWVLVLVSSRRSVKATTKCSILTSGATGTISLPRTGIRPMKDVRLMTQIINPALWPHYRYRGIGQVGPQELF</sequence>
<accession>A0A9P6E8D9</accession>
<evidence type="ECO:0008006" key="4">
    <source>
        <dbReference type="Google" id="ProtNLM"/>
    </source>
</evidence>
<evidence type="ECO:0000256" key="1">
    <source>
        <dbReference type="SAM" id="SignalP"/>
    </source>
</evidence>
<dbReference type="EMBL" id="MU157900">
    <property type="protein sequence ID" value="KAF9524370.1"/>
    <property type="molecule type" value="Genomic_DNA"/>
</dbReference>
<evidence type="ECO:0000313" key="2">
    <source>
        <dbReference type="EMBL" id="KAF9524370.1"/>
    </source>
</evidence>
<protein>
    <recommendedName>
        <fullName evidence="4">Secreted protein</fullName>
    </recommendedName>
</protein>
<feature type="signal peptide" evidence="1">
    <location>
        <begin position="1"/>
        <end position="40"/>
    </location>
</feature>
<keyword evidence="1" id="KW-0732">Signal</keyword>
<comment type="caution">
    <text evidence="2">The sequence shown here is derived from an EMBL/GenBank/DDBJ whole genome shotgun (WGS) entry which is preliminary data.</text>
</comment>
<name>A0A9P6E8D9_9AGAR</name>
<proteinExistence type="predicted"/>
<gene>
    <name evidence="2" type="ORF">CPB83DRAFT_861454</name>
</gene>
<dbReference type="AlphaFoldDB" id="A0A9P6E8D9"/>
<evidence type="ECO:0000313" key="3">
    <source>
        <dbReference type="Proteomes" id="UP000807306"/>
    </source>
</evidence>
<feature type="chain" id="PRO_5040141974" description="Secreted protein" evidence="1">
    <location>
        <begin position="41"/>
        <end position="97"/>
    </location>
</feature>